<dbReference type="Proteomes" id="UP000790709">
    <property type="component" value="Unassembled WGS sequence"/>
</dbReference>
<comment type="caution">
    <text evidence="1">The sequence shown here is derived from an EMBL/GenBank/DDBJ whole genome shotgun (WGS) entry which is preliminary data.</text>
</comment>
<reference evidence="1" key="1">
    <citation type="journal article" date="2021" name="New Phytol.">
        <title>Evolutionary innovations through gain and loss of genes in the ectomycorrhizal Boletales.</title>
        <authorList>
            <person name="Wu G."/>
            <person name="Miyauchi S."/>
            <person name="Morin E."/>
            <person name="Kuo A."/>
            <person name="Drula E."/>
            <person name="Varga T."/>
            <person name="Kohler A."/>
            <person name="Feng B."/>
            <person name="Cao Y."/>
            <person name="Lipzen A."/>
            <person name="Daum C."/>
            <person name="Hundley H."/>
            <person name="Pangilinan J."/>
            <person name="Johnson J."/>
            <person name="Barry K."/>
            <person name="LaButti K."/>
            <person name="Ng V."/>
            <person name="Ahrendt S."/>
            <person name="Min B."/>
            <person name="Choi I.G."/>
            <person name="Park H."/>
            <person name="Plett J.M."/>
            <person name="Magnuson J."/>
            <person name="Spatafora J.W."/>
            <person name="Nagy L.G."/>
            <person name="Henrissat B."/>
            <person name="Grigoriev I.V."/>
            <person name="Yang Z.L."/>
            <person name="Xu J."/>
            <person name="Martin F.M."/>
        </authorList>
    </citation>
    <scope>NUCLEOTIDE SEQUENCE</scope>
    <source>
        <strain evidence="1">KUC20120723A-06</strain>
    </source>
</reference>
<name>A0ACB8BX54_9AGAM</name>
<gene>
    <name evidence="1" type="ORF">BV22DRAFT_115357</name>
</gene>
<proteinExistence type="predicted"/>
<sequence length="149" mass="16235">MGASREPQAEGHESAEPDCTALPPGPEVSGPPRQRGCQEYEALSGVEKLDYCVNVLLPEAVQQILLWRSGDRTSVELLSPEEEQTLHDIGVRKGNETDWVFDVLRMREAQARIIQNKSTSSAVVLPPGTSTPTGGTRSRPRRGTVTSAR</sequence>
<evidence type="ECO:0000313" key="1">
    <source>
        <dbReference type="EMBL" id="KAH7929656.1"/>
    </source>
</evidence>
<keyword evidence="2" id="KW-1185">Reference proteome</keyword>
<accession>A0ACB8BX54</accession>
<protein>
    <submittedName>
        <fullName evidence="1">Uncharacterized protein</fullName>
    </submittedName>
</protein>
<dbReference type="EMBL" id="MU266339">
    <property type="protein sequence ID" value="KAH7929656.1"/>
    <property type="molecule type" value="Genomic_DNA"/>
</dbReference>
<evidence type="ECO:0000313" key="2">
    <source>
        <dbReference type="Proteomes" id="UP000790709"/>
    </source>
</evidence>
<organism evidence="1 2">
    <name type="scientific">Leucogyrophana mollusca</name>
    <dbReference type="NCBI Taxonomy" id="85980"/>
    <lineage>
        <taxon>Eukaryota</taxon>
        <taxon>Fungi</taxon>
        <taxon>Dikarya</taxon>
        <taxon>Basidiomycota</taxon>
        <taxon>Agaricomycotina</taxon>
        <taxon>Agaricomycetes</taxon>
        <taxon>Agaricomycetidae</taxon>
        <taxon>Boletales</taxon>
        <taxon>Boletales incertae sedis</taxon>
        <taxon>Leucogyrophana</taxon>
    </lineage>
</organism>